<feature type="transmembrane region" description="Helical" evidence="1">
    <location>
        <begin position="95"/>
        <end position="113"/>
    </location>
</feature>
<evidence type="ECO:0000256" key="1">
    <source>
        <dbReference type="SAM" id="Phobius"/>
    </source>
</evidence>
<evidence type="ECO:0000313" key="3">
    <source>
        <dbReference type="Proteomes" id="UP000183018"/>
    </source>
</evidence>
<dbReference type="AlphaFoldDB" id="A0A1I3HQ50"/>
<organism evidence="2 3">
    <name type="scientific">Phytopseudomonas argentinensis</name>
    <dbReference type="NCBI Taxonomy" id="289370"/>
    <lineage>
        <taxon>Bacteria</taxon>
        <taxon>Pseudomonadati</taxon>
        <taxon>Pseudomonadota</taxon>
        <taxon>Gammaproteobacteria</taxon>
        <taxon>Pseudomonadales</taxon>
        <taxon>Pseudomonadaceae</taxon>
        <taxon>Phytopseudomonas</taxon>
    </lineage>
</organism>
<keyword evidence="1" id="KW-1133">Transmembrane helix</keyword>
<keyword evidence="1" id="KW-0812">Transmembrane</keyword>
<reference evidence="3" key="1">
    <citation type="submission" date="2016-10" db="EMBL/GenBank/DDBJ databases">
        <authorList>
            <person name="Varghese N."/>
            <person name="Submissions S."/>
        </authorList>
    </citation>
    <scope>NUCLEOTIDE SEQUENCE [LARGE SCALE GENOMIC DNA]</scope>
    <source>
        <strain evidence="3">LMG 22563</strain>
    </source>
</reference>
<protein>
    <submittedName>
        <fullName evidence="2">Uncharacterized protein</fullName>
    </submittedName>
</protein>
<keyword evidence="1" id="KW-0472">Membrane</keyword>
<name>A0A1I3HQ50_9GAMM</name>
<dbReference type="OrthoDB" id="6894044at2"/>
<dbReference type="Proteomes" id="UP000183018">
    <property type="component" value="Unassembled WGS sequence"/>
</dbReference>
<feature type="transmembrane region" description="Helical" evidence="1">
    <location>
        <begin position="59"/>
        <end position="79"/>
    </location>
</feature>
<proteinExistence type="predicted"/>
<dbReference type="RefSeq" id="WP_083414453.1">
    <property type="nucleotide sequence ID" value="NZ_FORC01000001.1"/>
</dbReference>
<accession>A0A1I3HQ50</accession>
<dbReference type="STRING" id="289370.SAMN05216602_1084"/>
<keyword evidence="3" id="KW-1185">Reference proteome</keyword>
<feature type="transmembrane region" description="Helical" evidence="1">
    <location>
        <begin position="20"/>
        <end position="39"/>
    </location>
</feature>
<gene>
    <name evidence="2" type="ORF">SAMN05216602_1084</name>
</gene>
<dbReference type="EMBL" id="FORC01000001">
    <property type="protein sequence ID" value="SFI37801.1"/>
    <property type="molecule type" value="Genomic_DNA"/>
</dbReference>
<evidence type="ECO:0000313" key="2">
    <source>
        <dbReference type="EMBL" id="SFI37801.1"/>
    </source>
</evidence>
<sequence length="151" mass="16396">MSKFATSDRVAAPDRAANAWVLLQTLWVGGIWTLHFLVLPGLASVGLAPLLIEEVARTLVPQMVGVALGAALLQVLLLVRQRSASALWRERSGQLLLAVLALSLAFLVSLIVWPQALRWQLFSYLVLAFFGVLLVLQPVPRRPVAADPQVG</sequence>
<feature type="transmembrane region" description="Helical" evidence="1">
    <location>
        <begin position="119"/>
        <end position="136"/>
    </location>
</feature>